<comment type="caution">
    <text evidence="1">The sequence shown here is derived from an EMBL/GenBank/DDBJ whole genome shotgun (WGS) entry which is preliminary data.</text>
</comment>
<dbReference type="Proteomes" id="UP001269984">
    <property type="component" value="Unassembled WGS sequence"/>
</dbReference>
<reference evidence="1 2" key="1">
    <citation type="submission" date="2023-10" db="EMBL/GenBank/DDBJ databases">
        <title>Fecal carriage and genetic characteristics of carbapenem-resistant Enterobacterales among healthy adults from four provinces of China.</title>
        <authorList>
            <person name="Li Y."/>
            <person name="Zhang R."/>
        </authorList>
    </citation>
    <scope>NUCLEOTIDE SEQUENCE [LARGE SCALE GENOMIC DNA]</scope>
    <source>
        <strain evidence="1 2">HN-71</strain>
    </source>
</reference>
<evidence type="ECO:0000313" key="2">
    <source>
        <dbReference type="Proteomes" id="UP001269984"/>
    </source>
</evidence>
<dbReference type="RefSeq" id="WP_210958897.1">
    <property type="nucleotide sequence ID" value="NZ_JAWPAZ010000007.1"/>
</dbReference>
<sequence length="252" mass="28358">MTSANPQLKTNELLDKLVPSIESGENLIGEFGLRVVIREAKKIPDAYQSLLVIGLAEIVGGDYVAAMETHRRLTLINPYNDVVWVNFSVALGQRCQYRLAREISHNSIPYVGFAGLCHAYLNAGFWGDLETMLLIKSQPIFNSCDISSFAEKQRYDIMRCDSIFDILMDDREESDYLFQMASLVMQIAERLKLPPRQASIHTDAEGMLIFSFGITSDLSDNLWELNDELASLIVDHQIFSSNSIATFHVIGE</sequence>
<dbReference type="AlphaFoldDB" id="A0ABD5H3J5"/>
<accession>A0ABD5H3J5</accession>
<gene>
    <name evidence="1" type="ORF">RYZ90_19310</name>
</gene>
<proteinExistence type="predicted"/>
<dbReference type="EMBL" id="JAWPAZ010000007">
    <property type="protein sequence ID" value="MDW2635996.1"/>
    <property type="molecule type" value="Genomic_DNA"/>
</dbReference>
<name>A0ABD5H3J5_9ENTR</name>
<protein>
    <submittedName>
        <fullName evidence="1">Uncharacterized protein</fullName>
    </submittedName>
</protein>
<evidence type="ECO:0000313" key="1">
    <source>
        <dbReference type="EMBL" id="MDW2635996.1"/>
    </source>
</evidence>
<organism evidence="1 2">
    <name type="scientific">Citrobacter portucalensis</name>
    <dbReference type="NCBI Taxonomy" id="1639133"/>
    <lineage>
        <taxon>Bacteria</taxon>
        <taxon>Pseudomonadati</taxon>
        <taxon>Pseudomonadota</taxon>
        <taxon>Gammaproteobacteria</taxon>
        <taxon>Enterobacterales</taxon>
        <taxon>Enterobacteriaceae</taxon>
        <taxon>Citrobacter</taxon>
        <taxon>Citrobacter freundii complex</taxon>
    </lineage>
</organism>